<dbReference type="OrthoDB" id="1706066at2759"/>
<dbReference type="InterPro" id="IPR042099">
    <property type="entry name" value="ANL_N_sf"/>
</dbReference>
<evidence type="ECO:0000256" key="4">
    <source>
        <dbReference type="ARBA" id="ARBA00022840"/>
    </source>
</evidence>
<reference evidence="9" key="2">
    <citation type="journal article" date="2023" name="IMA Fungus">
        <title>Comparative genomic study of the Penicillium genus elucidates a diverse pangenome and 15 lateral gene transfer events.</title>
        <authorList>
            <person name="Petersen C."/>
            <person name="Sorensen T."/>
            <person name="Nielsen M.R."/>
            <person name="Sondergaard T.E."/>
            <person name="Sorensen J.L."/>
            <person name="Fitzpatrick D.A."/>
            <person name="Frisvad J.C."/>
            <person name="Nielsen K.L."/>
        </authorList>
    </citation>
    <scope>NUCLEOTIDE SEQUENCE</scope>
    <source>
        <strain evidence="9">IBT 29864</strain>
    </source>
</reference>
<dbReference type="GO" id="GO:0016208">
    <property type="term" value="F:AMP binding"/>
    <property type="evidence" value="ECO:0007669"/>
    <property type="project" value="InterPro"/>
</dbReference>
<dbReference type="InterPro" id="IPR020845">
    <property type="entry name" value="AMP-binding_CS"/>
</dbReference>
<dbReference type="RefSeq" id="XP_056557664.1">
    <property type="nucleotide sequence ID" value="XM_056695452.1"/>
</dbReference>
<keyword evidence="10" id="KW-1185">Reference proteome</keyword>
<dbReference type="Pfam" id="PF16177">
    <property type="entry name" value="ACAS_N"/>
    <property type="match status" value="1"/>
</dbReference>
<dbReference type="PANTHER" id="PTHR24095:SF14">
    <property type="entry name" value="ACETYL-COENZYME A SYNTHETASE 1"/>
    <property type="match status" value="1"/>
</dbReference>
<dbReference type="InterPro" id="IPR045851">
    <property type="entry name" value="AMP-bd_C_sf"/>
</dbReference>
<dbReference type="InterPro" id="IPR000873">
    <property type="entry name" value="AMP-dep_synth/lig_dom"/>
</dbReference>
<organism evidence="9 10">
    <name type="scientific">Penicillium cataractarum</name>
    <dbReference type="NCBI Taxonomy" id="2100454"/>
    <lineage>
        <taxon>Eukaryota</taxon>
        <taxon>Fungi</taxon>
        <taxon>Dikarya</taxon>
        <taxon>Ascomycota</taxon>
        <taxon>Pezizomycotina</taxon>
        <taxon>Eurotiomycetes</taxon>
        <taxon>Eurotiomycetidae</taxon>
        <taxon>Eurotiales</taxon>
        <taxon>Aspergillaceae</taxon>
        <taxon>Penicillium</taxon>
    </lineage>
</organism>
<sequence>MTDMSADTISVPAQWRAQHPTTPHLTGLLDYHTLYKESIHFPSTFWAKQARELLSFTQDFHTTSIGSLENGDNAWFVGGGLNACFNCVDRHAIQDPHRAALIYEPDDPADGSRIITYGELLRHVSRLAGVLRGRGVKKGDIVTIYMPMIPEAVMAVLACARIGAVHSVVFAGFSAEALGDRIQDANSAVVITTDEGRRGGRTISTKRVVDEAARECPQVTTVLVYKRTGADIPWMAGRDLWWDEEMKQYPAYTPPEVMDSEDYLFLLYTSGSTGKPKGVFHSTAGYLLGAAVTGKYVFDIHPQDRFFCSGDIGWITGHTYVVYAPLALGCTSIIFEGTPTYPSHTRFWEIVQKHACTHFYGAPTAFRLLKRSIAKENLQNIDTSQLRVLGSVGEPIAPEVWKWYYDFMGNENAVVTDTYWQTETGSHIIAACAGVTPMKPGSATLPCLGIDLAIIDPVTGEELKGNQVEGVLAIKQPWPSMARTIRGNHDRYMDSYFNVYKGYYFTGDAAFRDQDGYYWIRGRVDDVVNVSGHRLSTSEIEGAIIEHPGVAEAAIIGVPDELTGQAINAIVSLKNDQTPETTAKELVIKVRTTIGPFAAPKKVLVVRDLPKTRSGKIVRRILRKALTGENEFGDTSTLADPSVLDEILEAVASS</sequence>
<dbReference type="NCBIfam" id="TIGR02188">
    <property type="entry name" value="Ac_CoA_lig_AcsA"/>
    <property type="match status" value="1"/>
</dbReference>
<dbReference type="InterPro" id="IPR011904">
    <property type="entry name" value="Ac_CoA_lig"/>
</dbReference>
<evidence type="ECO:0000256" key="5">
    <source>
        <dbReference type="RuleBase" id="RU361147"/>
    </source>
</evidence>
<dbReference type="GO" id="GO:0005524">
    <property type="term" value="F:ATP binding"/>
    <property type="evidence" value="ECO:0007669"/>
    <property type="project" value="UniProtKB-UniRule"/>
</dbReference>
<protein>
    <recommendedName>
        <fullName evidence="5">Acetyl-coenzyme A synthetase</fullName>
        <ecNumber evidence="5">6.2.1.1</ecNumber>
    </recommendedName>
</protein>
<dbReference type="Proteomes" id="UP001147782">
    <property type="component" value="Unassembled WGS sequence"/>
</dbReference>
<dbReference type="FunFam" id="3.40.50.12780:FF:000001">
    <property type="entry name" value="Acetyl-coenzyme A synthetase"/>
    <property type="match status" value="1"/>
</dbReference>
<dbReference type="Pfam" id="PF13193">
    <property type="entry name" value="AMP-binding_C"/>
    <property type="match status" value="1"/>
</dbReference>
<dbReference type="PANTHER" id="PTHR24095">
    <property type="entry name" value="ACETYL-COENZYME A SYNTHETASE"/>
    <property type="match status" value="1"/>
</dbReference>
<dbReference type="Gene3D" id="3.40.50.12780">
    <property type="entry name" value="N-terminal domain of ligase-like"/>
    <property type="match status" value="1"/>
</dbReference>
<gene>
    <name evidence="9" type="ORF">N7496_002521</name>
</gene>
<dbReference type="NCBIfam" id="NF001208">
    <property type="entry name" value="PRK00174.1"/>
    <property type="match status" value="1"/>
</dbReference>
<dbReference type="GO" id="GO:0019427">
    <property type="term" value="P:acetyl-CoA biosynthetic process from acetate"/>
    <property type="evidence" value="ECO:0007669"/>
    <property type="project" value="InterPro"/>
</dbReference>
<comment type="catalytic activity">
    <reaction evidence="5">
        <text>acetate + ATP + CoA = acetyl-CoA + AMP + diphosphate</text>
        <dbReference type="Rhea" id="RHEA:23176"/>
        <dbReference type="ChEBI" id="CHEBI:30089"/>
        <dbReference type="ChEBI" id="CHEBI:30616"/>
        <dbReference type="ChEBI" id="CHEBI:33019"/>
        <dbReference type="ChEBI" id="CHEBI:57287"/>
        <dbReference type="ChEBI" id="CHEBI:57288"/>
        <dbReference type="ChEBI" id="CHEBI:456215"/>
        <dbReference type="EC" id="6.2.1.1"/>
    </reaction>
</comment>
<evidence type="ECO:0000256" key="1">
    <source>
        <dbReference type="ARBA" id="ARBA00006432"/>
    </source>
</evidence>
<dbReference type="PROSITE" id="PS00455">
    <property type="entry name" value="AMP_BINDING"/>
    <property type="match status" value="1"/>
</dbReference>
<dbReference type="Pfam" id="PF00501">
    <property type="entry name" value="AMP-binding"/>
    <property type="match status" value="1"/>
</dbReference>
<comment type="caution">
    <text evidence="9">The sequence shown here is derived from an EMBL/GenBank/DDBJ whole genome shotgun (WGS) entry which is preliminary data.</text>
</comment>
<dbReference type="EC" id="6.2.1.1" evidence="5"/>
<dbReference type="AlphaFoldDB" id="A0A9W9VFD4"/>
<keyword evidence="3 5" id="KW-0547">Nucleotide-binding</keyword>
<dbReference type="EMBL" id="JAPZBS010000002">
    <property type="protein sequence ID" value="KAJ5380093.1"/>
    <property type="molecule type" value="Genomic_DNA"/>
</dbReference>
<dbReference type="InterPro" id="IPR032387">
    <property type="entry name" value="ACAS_N"/>
</dbReference>
<evidence type="ECO:0000259" key="6">
    <source>
        <dbReference type="Pfam" id="PF00501"/>
    </source>
</evidence>
<evidence type="ECO:0000259" key="8">
    <source>
        <dbReference type="Pfam" id="PF16177"/>
    </source>
</evidence>
<feature type="domain" description="Acetyl-coenzyme A synthetase N-terminal" evidence="8">
    <location>
        <begin position="31"/>
        <end position="87"/>
    </location>
</feature>
<comment type="similarity">
    <text evidence="1 5">Belongs to the ATP-dependent AMP-binding enzyme family.</text>
</comment>
<feature type="domain" description="AMP-dependent synthetase/ligase" evidence="6">
    <location>
        <begin position="89"/>
        <end position="478"/>
    </location>
</feature>
<evidence type="ECO:0000259" key="7">
    <source>
        <dbReference type="Pfam" id="PF13193"/>
    </source>
</evidence>
<keyword evidence="4 5" id="KW-0067">ATP-binding</keyword>
<evidence type="ECO:0000313" key="9">
    <source>
        <dbReference type="EMBL" id="KAJ5380093.1"/>
    </source>
</evidence>
<reference evidence="9" key="1">
    <citation type="submission" date="2022-11" db="EMBL/GenBank/DDBJ databases">
        <authorList>
            <person name="Petersen C."/>
        </authorList>
    </citation>
    <scope>NUCLEOTIDE SEQUENCE</scope>
    <source>
        <strain evidence="9">IBT 29864</strain>
    </source>
</reference>
<proteinExistence type="inferred from homology"/>
<dbReference type="GO" id="GO:0003987">
    <property type="term" value="F:acetate-CoA ligase activity"/>
    <property type="evidence" value="ECO:0007669"/>
    <property type="project" value="UniProtKB-UniRule"/>
</dbReference>
<evidence type="ECO:0000313" key="10">
    <source>
        <dbReference type="Proteomes" id="UP001147782"/>
    </source>
</evidence>
<dbReference type="SUPFAM" id="SSF56801">
    <property type="entry name" value="Acetyl-CoA synthetase-like"/>
    <property type="match status" value="1"/>
</dbReference>
<evidence type="ECO:0000256" key="2">
    <source>
        <dbReference type="ARBA" id="ARBA00022598"/>
    </source>
</evidence>
<dbReference type="InterPro" id="IPR025110">
    <property type="entry name" value="AMP-bd_C"/>
</dbReference>
<feature type="domain" description="AMP-binding enzyme C-terminal" evidence="7">
    <location>
        <begin position="539"/>
        <end position="616"/>
    </location>
</feature>
<name>A0A9W9VFD4_9EURO</name>
<dbReference type="Gene3D" id="3.30.300.30">
    <property type="match status" value="1"/>
</dbReference>
<evidence type="ECO:0000256" key="3">
    <source>
        <dbReference type="ARBA" id="ARBA00022741"/>
    </source>
</evidence>
<keyword evidence="2 5" id="KW-0436">Ligase</keyword>
<accession>A0A9W9VFD4</accession>
<dbReference type="GeneID" id="81434629"/>
<dbReference type="CDD" id="cd05966">
    <property type="entry name" value="ACS"/>
    <property type="match status" value="1"/>
</dbReference>
<dbReference type="GO" id="GO:0005829">
    <property type="term" value="C:cytosol"/>
    <property type="evidence" value="ECO:0007669"/>
    <property type="project" value="TreeGrafter"/>
</dbReference>